<name>W3WZY6_PESFW</name>
<dbReference type="Pfam" id="PF00891">
    <property type="entry name" value="Methyltransf_2"/>
    <property type="match status" value="1"/>
</dbReference>
<dbReference type="HOGENOM" id="CLU_005533_5_0_1"/>
<reference evidence="6" key="1">
    <citation type="journal article" date="2015" name="BMC Genomics">
        <title>Genomic and transcriptomic analysis of the endophytic fungus Pestalotiopsis fici reveals its lifestyle and high potential for synthesis of natural products.</title>
        <authorList>
            <person name="Wang X."/>
            <person name="Zhang X."/>
            <person name="Liu L."/>
            <person name="Xiang M."/>
            <person name="Wang W."/>
            <person name="Sun X."/>
            <person name="Che Y."/>
            <person name="Guo L."/>
            <person name="Liu G."/>
            <person name="Guo L."/>
            <person name="Wang C."/>
            <person name="Yin W.B."/>
            <person name="Stadler M."/>
            <person name="Zhang X."/>
            <person name="Liu X."/>
        </authorList>
    </citation>
    <scope>NUCLEOTIDE SEQUENCE [LARGE SCALE GENOMIC DNA]</scope>
    <source>
        <strain evidence="6">W106-1 / CGMCC3.15140</strain>
    </source>
</reference>
<dbReference type="InterPro" id="IPR036388">
    <property type="entry name" value="WH-like_DNA-bd_sf"/>
</dbReference>
<dbReference type="OMA" id="NASWETT"/>
<dbReference type="InterPro" id="IPR029063">
    <property type="entry name" value="SAM-dependent_MTases_sf"/>
</dbReference>
<dbReference type="Proteomes" id="UP000030651">
    <property type="component" value="Unassembled WGS sequence"/>
</dbReference>
<dbReference type="Gene3D" id="1.10.10.10">
    <property type="entry name" value="Winged helix-like DNA-binding domain superfamily/Winged helix DNA-binding domain"/>
    <property type="match status" value="1"/>
</dbReference>
<dbReference type="GO" id="GO:0032259">
    <property type="term" value="P:methylation"/>
    <property type="evidence" value="ECO:0007669"/>
    <property type="project" value="UniProtKB-KW"/>
</dbReference>
<dbReference type="Gene3D" id="3.40.50.150">
    <property type="entry name" value="Vaccinia Virus protein VP39"/>
    <property type="match status" value="1"/>
</dbReference>
<evidence type="ECO:0000259" key="4">
    <source>
        <dbReference type="Pfam" id="PF00891"/>
    </source>
</evidence>
<keyword evidence="3" id="KW-0949">S-adenosyl-L-methionine</keyword>
<dbReference type="eggNOG" id="KOG3178">
    <property type="taxonomic scope" value="Eukaryota"/>
</dbReference>
<dbReference type="PANTHER" id="PTHR43712:SF17">
    <property type="entry name" value="O-METHYLTRANSFERASE"/>
    <property type="match status" value="1"/>
</dbReference>
<dbReference type="AlphaFoldDB" id="W3WZY6"/>
<evidence type="ECO:0000256" key="3">
    <source>
        <dbReference type="ARBA" id="ARBA00022691"/>
    </source>
</evidence>
<dbReference type="InterPro" id="IPR001077">
    <property type="entry name" value="COMT_C"/>
</dbReference>
<evidence type="ECO:0000256" key="1">
    <source>
        <dbReference type="ARBA" id="ARBA00022603"/>
    </source>
</evidence>
<feature type="domain" description="O-methyltransferase C-terminal" evidence="4">
    <location>
        <begin position="257"/>
        <end position="400"/>
    </location>
</feature>
<dbReference type="OrthoDB" id="3340390at2759"/>
<organism evidence="5 6">
    <name type="scientific">Pestalotiopsis fici (strain W106-1 / CGMCC3.15140)</name>
    <dbReference type="NCBI Taxonomy" id="1229662"/>
    <lineage>
        <taxon>Eukaryota</taxon>
        <taxon>Fungi</taxon>
        <taxon>Dikarya</taxon>
        <taxon>Ascomycota</taxon>
        <taxon>Pezizomycotina</taxon>
        <taxon>Sordariomycetes</taxon>
        <taxon>Xylariomycetidae</taxon>
        <taxon>Amphisphaeriales</taxon>
        <taxon>Sporocadaceae</taxon>
        <taxon>Pestalotiopsis</taxon>
    </lineage>
</organism>
<gene>
    <name evidence="5" type="ORF">PFICI_09263</name>
</gene>
<dbReference type="RefSeq" id="XP_007836035.1">
    <property type="nucleotide sequence ID" value="XM_007837844.1"/>
</dbReference>
<evidence type="ECO:0000313" key="5">
    <source>
        <dbReference type="EMBL" id="ETS79410.1"/>
    </source>
</evidence>
<dbReference type="EMBL" id="KI912114">
    <property type="protein sequence ID" value="ETS79410.1"/>
    <property type="molecule type" value="Genomic_DNA"/>
</dbReference>
<accession>W3WZY6</accession>
<keyword evidence="6" id="KW-1185">Reference proteome</keyword>
<dbReference type="GeneID" id="19274276"/>
<dbReference type="InParanoid" id="W3WZY6"/>
<protein>
    <recommendedName>
        <fullName evidence="4">O-methyltransferase C-terminal domain-containing protein</fullName>
    </recommendedName>
</protein>
<dbReference type="PANTHER" id="PTHR43712">
    <property type="entry name" value="PUTATIVE (AFU_ORTHOLOGUE AFUA_4G14580)-RELATED"/>
    <property type="match status" value="1"/>
</dbReference>
<keyword evidence="2" id="KW-0808">Transferase</keyword>
<dbReference type="PROSITE" id="PS51683">
    <property type="entry name" value="SAM_OMT_II"/>
    <property type="match status" value="1"/>
</dbReference>
<dbReference type="InterPro" id="IPR036390">
    <property type="entry name" value="WH_DNA-bd_sf"/>
</dbReference>
<evidence type="ECO:0000256" key="2">
    <source>
        <dbReference type="ARBA" id="ARBA00022679"/>
    </source>
</evidence>
<dbReference type="SUPFAM" id="SSF46785">
    <property type="entry name" value="Winged helix' DNA-binding domain"/>
    <property type="match status" value="1"/>
</dbReference>
<dbReference type="GO" id="GO:0008171">
    <property type="term" value="F:O-methyltransferase activity"/>
    <property type="evidence" value="ECO:0007669"/>
    <property type="project" value="InterPro"/>
</dbReference>
<evidence type="ECO:0000313" key="6">
    <source>
        <dbReference type="Proteomes" id="UP000030651"/>
    </source>
</evidence>
<dbReference type="KEGG" id="pfy:PFICI_09263"/>
<dbReference type="SUPFAM" id="SSF53335">
    <property type="entry name" value="S-adenosyl-L-methionine-dependent methyltransferases"/>
    <property type="match status" value="1"/>
</dbReference>
<keyword evidence="1" id="KW-0489">Methyltransferase</keyword>
<sequence>MAIATNGIKGARQAEPVDISIVKNPADLGAVLPTLKYLNSGLPSLATDSDDARSDMLQAAWKLVMSLETPRETMIRHCWAQSGVVAALNTGTVSGLWRTMAQNGDRPQTVKELAVATGMDSVLLARLMRHLASMQYLVQTGTNEYKTTNFTKSMAHELISDSHIAMCSGTSAGAYQFHEFAIETNFQNPIDSHNTSMQRAYKTDLDMFQWLQTIGYGESFNNHMRAYAQGRLRWMDPAVYPVQERLINGASTAPDAPFMVDIGGGVGHDLAAFKEHHPSHPGRLILQDLPQVIEQIKELDGAVVRMSHDFHTPQPVRGARAYFMHSTLHDWPDDVCGSILRNIKAAMAPGYSRLLINENVIPKSNAHWEMTALDMVMLTLFSSRERTEDDWTGLLEANGLRIVKIWQGAKACESLIECELADAELTVEFDMAEVITAAESGSVDIHPMIQTELTEIKQDTEYEMAEADHVVELQSINAQPAIECDLSEVSPITQGAVVDTKHTIECHHLPSPVSIQDQNGTSALE</sequence>
<dbReference type="InterPro" id="IPR016461">
    <property type="entry name" value="COMT-like"/>
</dbReference>
<proteinExistence type="predicted"/>